<keyword evidence="3" id="KW-1185">Reference proteome</keyword>
<evidence type="ECO:0000259" key="1">
    <source>
        <dbReference type="Pfam" id="PF01609"/>
    </source>
</evidence>
<reference evidence="2 3" key="1">
    <citation type="submission" date="2013-02" db="EMBL/GenBank/DDBJ databases">
        <authorList>
            <person name="Genoscope - CEA"/>
        </authorList>
    </citation>
    <scope>NUCLEOTIDE SEQUENCE [LARGE SCALE GENOMIC DNA]</scope>
    <source>
        <strain evidence="2 3">STM 2683</strain>
    </source>
</reference>
<name>M5EU05_9HYPH</name>
<gene>
    <name evidence="2" type="ORF">MESS2_540015</name>
</gene>
<evidence type="ECO:0000313" key="3">
    <source>
        <dbReference type="Proteomes" id="UP000012062"/>
    </source>
</evidence>
<evidence type="ECO:0000313" key="2">
    <source>
        <dbReference type="EMBL" id="CCV07368.1"/>
    </source>
</evidence>
<dbReference type="EMBL" id="CAUM01000122">
    <property type="protein sequence ID" value="CCV07368.1"/>
    <property type="molecule type" value="Genomic_DNA"/>
</dbReference>
<dbReference type="eggNOG" id="COG3039">
    <property type="taxonomic scope" value="Bacteria"/>
</dbReference>
<dbReference type="Proteomes" id="UP000012062">
    <property type="component" value="Unassembled WGS sequence"/>
</dbReference>
<feature type="domain" description="Transposase IS4-like" evidence="1">
    <location>
        <begin position="9"/>
        <end position="104"/>
    </location>
</feature>
<dbReference type="InterPro" id="IPR002559">
    <property type="entry name" value="Transposase_11"/>
</dbReference>
<protein>
    <recommendedName>
        <fullName evidence="1">Transposase IS4-like domain-containing protein</fullName>
    </recommendedName>
</protein>
<dbReference type="GO" id="GO:0003677">
    <property type="term" value="F:DNA binding"/>
    <property type="evidence" value="ECO:0007669"/>
    <property type="project" value="InterPro"/>
</dbReference>
<dbReference type="STRING" id="1297569.MESS2_540015"/>
<dbReference type="GO" id="GO:0004803">
    <property type="term" value="F:transposase activity"/>
    <property type="evidence" value="ECO:0007669"/>
    <property type="project" value="InterPro"/>
</dbReference>
<dbReference type="PANTHER" id="PTHR35604:SF2">
    <property type="entry name" value="TRANSPOSASE INSH FOR INSERTION SEQUENCE ELEMENT IS5A-RELATED"/>
    <property type="match status" value="1"/>
</dbReference>
<sequence>MLDRRPSRRRITLGADKAYDVRQFVKDLRERKVTPHIAVDGHLSKTGKPRVTAIDDRTKRHPGYDVSQRCRKRIEEVFGWIKASAGMAKVKLRGCARVGAAFTLNLRPTIWSACPSCWRRRYERHRPLADRRDARPCRGLSRHDGARLH</sequence>
<organism evidence="2 3">
    <name type="scientific">Mesorhizobium metallidurans STM 2683</name>
    <dbReference type="NCBI Taxonomy" id="1297569"/>
    <lineage>
        <taxon>Bacteria</taxon>
        <taxon>Pseudomonadati</taxon>
        <taxon>Pseudomonadota</taxon>
        <taxon>Alphaproteobacteria</taxon>
        <taxon>Hyphomicrobiales</taxon>
        <taxon>Phyllobacteriaceae</taxon>
        <taxon>Mesorhizobium</taxon>
    </lineage>
</organism>
<dbReference type="GO" id="GO:0006313">
    <property type="term" value="P:DNA transposition"/>
    <property type="evidence" value="ECO:0007669"/>
    <property type="project" value="InterPro"/>
</dbReference>
<comment type="caution">
    <text evidence="2">The sequence shown here is derived from an EMBL/GenBank/DDBJ whole genome shotgun (WGS) entry which is preliminary data.</text>
</comment>
<accession>M5EU05</accession>
<dbReference type="Pfam" id="PF01609">
    <property type="entry name" value="DDE_Tnp_1"/>
    <property type="match status" value="1"/>
</dbReference>
<proteinExistence type="predicted"/>
<dbReference type="PANTHER" id="PTHR35604">
    <property type="entry name" value="TRANSPOSASE INSH FOR INSERTION SEQUENCE ELEMENT IS5A-RELATED"/>
    <property type="match status" value="1"/>
</dbReference>
<dbReference type="AlphaFoldDB" id="M5EU05"/>